<reference evidence="1" key="2">
    <citation type="journal article" date="2019" name="Genome Biol. Evol.">
        <title>Day and night: Metabolic profiles and evolutionary relationships of six axenic non-marine cyanobacteria.</title>
        <authorList>
            <person name="Will S.E."/>
            <person name="Henke P."/>
            <person name="Boedeker C."/>
            <person name="Huang S."/>
            <person name="Brinkmann H."/>
            <person name="Rohde M."/>
            <person name="Jarek M."/>
            <person name="Friedl T."/>
            <person name="Seufert S."/>
            <person name="Schumacher M."/>
            <person name="Overmann J."/>
            <person name="Neumann-Schaal M."/>
            <person name="Petersen J."/>
        </authorList>
    </citation>
    <scope>NUCLEOTIDE SEQUENCE [LARGE SCALE GENOMIC DNA]</scope>
    <source>
        <strain evidence="1">PCC 7102</strain>
    </source>
</reference>
<reference evidence="1" key="1">
    <citation type="submission" date="2018-12" db="EMBL/GenBank/DDBJ databases">
        <authorList>
            <person name="Will S."/>
            <person name="Neumann-Schaal M."/>
            <person name="Henke P."/>
        </authorList>
    </citation>
    <scope>NUCLEOTIDE SEQUENCE</scope>
    <source>
        <strain evidence="1">PCC 7102</strain>
    </source>
</reference>
<organism evidence="1 2">
    <name type="scientific">Dulcicalothrix desertica PCC 7102</name>
    <dbReference type="NCBI Taxonomy" id="232991"/>
    <lineage>
        <taxon>Bacteria</taxon>
        <taxon>Bacillati</taxon>
        <taxon>Cyanobacteriota</taxon>
        <taxon>Cyanophyceae</taxon>
        <taxon>Nostocales</taxon>
        <taxon>Calotrichaceae</taxon>
        <taxon>Dulcicalothrix</taxon>
    </lineage>
</organism>
<accession>A0A3S1CJN9</accession>
<evidence type="ECO:0000313" key="2">
    <source>
        <dbReference type="Proteomes" id="UP000271624"/>
    </source>
</evidence>
<dbReference type="RefSeq" id="WP_127087500.1">
    <property type="nucleotide sequence ID" value="NZ_RSCL01000057.1"/>
</dbReference>
<dbReference type="OrthoDB" id="516979at2"/>
<name>A0A3S1CJN9_9CYAN</name>
<gene>
    <name evidence="1" type="ORF">DSM106972_095860</name>
</gene>
<sequence length="153" mass="17851">MTSEASQLFVSFWHICLDNLPVGQFRHRLLHLEEAQTVISQARQQKQFYCVSDDDLLAPYHEQALNKHRELCEVLQSSFDINITLQDFVLNSAEDSEEPFYSITPLQIVQVQKNRKLLVITCSYKWLGVEEKIETAFKVSPDSIEFHLFEQNC</sequence>
<dbReference type="EMBL" id="RSCL01000057">
    <property type="protein sequence ID" value="RUS93596.1"/>
    <property type="molecule type" value="Genomic_DNA"/>
</dbReference>
<comment type="caution">
    <text evidence="1">The sequence shown here is derived from an EMBL/GenBank/DDBJ whole genome shotgun (WGS) entry which is preliminary data.</text>
</comment>
<protein>
    <submittedName>
        <fullName evidence="1">Uncharacterized protein</fullName>
    </submittedName>
</protein>
<proteinExistence type="predicted"/>
<keyword evidence="2" id="KW-1185">Reference proteome</keyword>
<dbReference type="Proteomes" id="UP000271624">
    <property type="component" value="Unassembled WGS sequence"/>
</dbReference>
<evidence type="ECO:0000313" key="1">
    <source>
        <dbReference type="EMBL" id="RUS93596.1"/>
    </source>
</evidence>
<dbReference type="AlphaFoldDB" id="A0A3S1CJN9"/>